<dbReference type="Proteomes" id="UP000502756">
    <property type="component" value="Chromosome"/>
</dbReference>
<gene>
    <name evidence="1" type="ORF">HNV11_01480</name>
</gene>
<organism evidence="1 2">
    <name type="scientific">Spirosoma taeanense</name>
    <dbReference type="NCBI Taxonomy" id="2735870"/>
    <lineage>
        <taxon>Bacteria</taxon>
        <taxon>Pseudomonadati</taxon>
        <taxon>Bacteroidota</taxon>
        <taxon>Cytophagia</taxon>
        <taxon>Cytophagales</taxon>
        <taxon>Cytophagaceae</taxon>
        <taxon>Spirosoma</taxon>
    </lineage>
</organism>
<dbReference type="KEGG" id="stae:HNV11_01480"/>
<accession>A0A6M5Y618</accession>
<protein>
    <recommendedName>
        <fullName evidence="3">Capsule assembly protein Wzi</fullName>
    </recommendedName>
</protein>
<evidence type="ECO:0000313" key="1">
    <source>
        <dbReference type="EMBL" id="QJW88142.1"/>
    </source>
</evidence>
<evidence type="ECO:0008006" key="3">
    <source>
        <dbReference type="Google" id="ProtNLM"/>
    </source>
</evidence>
<sequence length="498" mass="55826">MRGNYLIGLIAVGIGTSLPTVRAQSAKQVQYTVEVGALTASASQTPFWLRTNQYGTIPTRGSFGTLRLGALRNYRVRPDSASKRKTWLDWGYGLQAVLNIGPQPTANNPALLLPDAYVKVRLGWLELFGGNRREVAGLGDTLLTSGFVAWSGNALPFPKLQLHTPEFVSLGFTKKLIALRAGYAHGWLINSYVRGSYLHQKYLYGRFGKPHWKVRFYAGLNHQVQWGGRADYLIGTPLAVAGKLPTSFRDYLSLVTGNYPDDLQNDRFTDFDGTNRIGNHVGSYDFGLEWHGRSVNYLLYHQHLYDDASGLALQNLPDGLTGLRFLNARPVRSGFQLRRVVVEWLSTTNQSGPTFDPTARYQGGDNYFNHSQYIQGWSYRGRTLGTPFIAPRADLAPAVETYAGGGFFPNNRVVAWYAGTEGRFRQGHMLTARFSYSRNFGTFNQPYPQLFWQFSMLVSAQWRFTRWPRTALTTTAALDQGTLFAHAVGSFVGLKKQW</sequence>
<reference evidence="1 2" key="1">
    <citation type="submission" date="2020-05" db="EMBL/GenBank/DDBJ databases">
        <title>Genome sequencing of Spirosoma sp. TS118.</title>
        <authorList>
            <person name="Lee J.-H."/>
            <person name="Jeong S."/>
            <person name="Zhao L."/>
            <person name="Jung J.-H."/>
            <person name="Kim M.-K."/>
            <person name="Lim S."/>
        </authorList>
    </citation>
    <scope>NUCLEOTIDE SEQUENCE [LARGE SCALE GENOMIC DNA]</scope>
    <source>
        <strain evidence="1 2">TS118</strain>
    </source>
</reference>
<proteinExistence type="predicted"/>
<dbReference type="Gene3D" id="2.40.160.130">
    <property type="entry name" value="Capsule assembly protein Wzi"/>
    <property type="match status" value="1"/>
</dbReference>
<evidence type="ECO:0000313" key="2">
    <source>
        <dbReference type="Proteomes" id="UP000502756"/>
    </source>
</evidence>
<dbReference type="Pfam" id="PF14052">
    <property type="entry name" value="Caps_assemb_Wzi"/>
    <property type="match status" value="1"/>
</dbReference>
<keyword evidence="2" id="KW-1185">Reference proteome</keyword>
<name>A0A6M5Y618_9BACT</name>
<dbReference type="InterPro" id="IPR026950">
    <property type="entry name" value="Caps_assemb_Wzi"/>
</dbReference>
<dbReference type="AlphaFoldDB" id="A0A6M5Y618"/>
<dbReference type="EMBL" id="CP053435">
    <property type="protein sequence ID" value="QJW88142.1"/>
    <property type="molecule type" value="Genomic_DNA"/>
</dbReference>
<dbReference type="RefSeq" id="WP_171737975.1">
    <property type="nucleotide sequence ID" value="NZ_CP053435.1"/>
</dbReference>
<dbReference type="InterPro" id="IPR038636">
    <property type="entry name" value="Wzi_sf"/>
</dbReference>